<keyword evidence="2" id="KW-1185">Reference proteome</keyword>
<evidence type="ECO:0000313" key="1">
    <source>
        <dbReference type="EMBL" id="MDZ8117846.1"/>
    </source>
</evidence>
<evidence type="ECO:0008006" key="3">
    <source>
        <dbReference type="Google" id="ProtNLM"/>
    </source>
</evidence>
<dbReference type="Gene3D" id="3.40.30.10">
    <property type="entry name" value="Glutaredoxin"/>
    <property type="match status" value="1"/>
</dbReference>
<sequence>MAKMTLDELRSLRDSKKKEMTQRDGDKTAQIVVGMGTCGIAAGAKEAFDAFLDELDNHDVKNTRITQTGCMGLCFSEPTVEVAVPDMPRVIYGNVDADVARRIVKEHIIGKALVSDHIFDKPAKDIIDGETK</sequence>
<protein>
    <recommendedName>
        <fullName evidence="3">NAD(P)-dependent iron-only hydrogenase iron-sulfur protein</fullName>
    </recommendedName>
</protein>
<dbReference type="SUPFAM" id="SSF52833">
    <property type="entry name" value="Thioredoxin-like"/>
    <property type="match status" value="1"/>
</dbReference>
<accession>A0ABU5MUF1</accession>
<gene>
    <name evidence="1" type="ORF">P9H32_04340</name>
</gene>
<dbReference type="RefSeq" id="WP_322607649.1">
    <property type="nucleotide sequence ID" value="NZ_JARVCO010000006.1"/>
</dbReference>
<dbReference type="Proteomes" id="UP001290861">
    <property type="component" value="Unassembled WGS sequence"/>
</dbReference>
<comment type="caution">
    <text evidence="1">The sequence shown here is derived from an EMBL/GenBank/DDBJ whole genome shotgun (WGS) entry which is preliminary data.</text>
</comment>
<name>A0ABU5MUF1_9BACT</name>
<evidence type="ECO:0000313" key="2">
    <source>
        <dbReference type="Proteomes" id="UP001290861"/>
    </source>
</evidence>
<dbReference type="InterPro" id="IPR036249">
    <property type="entry name" value="Thioredoxin-like_sf"/>
</dbReference>
<dbReference type="EMBL" id="JARVCO010000006">
    <property type="protein sequence ID" value="MDZ8117846.1"/>
    <property type="molecule type" value="Genomic_DNA"/>
</dbReference>
<dbReference type="CDD" id="cd02980">
    <property type="entry name" value="TRX_Fd_family"/>
    <property type="match status" value="1"/>
</dbReference>
<proteinExistence type="predicted"/>
<organism evidence="1 2">
    <name type="scientific">Pontiella agarivorans</name>
    <dbReference type="NCBI Taxonomy" id="3038953"/>
    <lineage>
        <taxon>Bacteria</taxon>
        <taxon>Pseudomonadati</taxon>
        <taxon>Kiritimatiellota</taxon>
        <taxon>Kiritimatiellia</taxon>
        <taxon>Kiritimatiellales</taxon>
        <taxon>Pontiellaceae</taxon>
        <taxon>Pontiella</taxon>
    </lineage>
</organism>
<reference evidence="1 2" key="1">
    <citation type="journal article" date="2024" name="Appl. Environ. Microbiol.">
        <title>Pontiella agarivorans sp. nov., a novel marine anaerobic bacterium capable of degrading macroalgal polysaccharides and fixing nitrogen.</title>
        <authorList>
            <person name="Liu N."/>
            <person name="Kivenson V."/>
            <person name="Peng X."/>
            <person name="Cui Z."/>
            <person name="Lankiewicz T.S."/>
            <person name="Gosselin K.M."/>
            <person name="English C.J."/>
            <person name="Blair E.M."/>
            <person name="O'Malley M.A."/>
            <person name="Valentine D.L."/>
        </authorList>
    </citation>
    <scope>NUCLEOTIDE SEQUENCE [LARGE SCALE GENOMIC DNA]</scope>
    <source>
        <strain evidence="1 2">NLcol2</strain>
    </source>
</reference>